<sequence>FMNIFCMKFSKWVWKCFLYSQYFSQRIIFKFSSLLKLCCSKLMNKNSIYKYNKYFKFINYSFYKFHQLWWFYERSSCHQIFAYGKIKLQQMQTNYMNMRNDVII</sequence>
<reference evidence="1" key="1">
    <citation type="journal article" date="2023" name="IScience">
        <title>Live-bearing cockroach genome reveals convergent evolutionary mechanisms linked to viviparity in insects and beyond.</title>
        <authorList>
            <person name="Fouks B."/>
            <person name="Harrison M.C."/>
            <person name="Mikhailova A.A."/>
            <person name="Marchal E."/>
            <person name="English S."/>
            <person name="Carruthers M."/>
            <person name="Jennings E.C."/>
            <person name="Chiamaka E.L."/>
            <person name="Frigard R.A."/>
            <person name="Pippel M."/>
            <person name="Attardo G.M."/>
            <person name="Benoit J.B."/>
            <person name="Bornberg-Bauer E."/>
            <person name="Tobe S.S."/>
        </authorList>
    </citation>
    <scope>NUCLEOTIDE SEQUENCE</scope>
    <source>
        <strain evidence="1">Stay&amp;Tobe</strain>
    </source>
</reference>
<evidence type="ECO:0008006" key="3">
    <source>
        <dbReference type="Google" id="ProtNLM"/>
    </source>
</evidence>
<evidence type="ECO:0000313" key="2">
    <source>
        <dbReference type="Proteomes" id="UP001233999"/>
    </source>
</evidence>
<dbReference type="Proteomes" id="UP001233999">
    <property type="component" value="Unassembled WGS sequence"/>
</dbReference>
<dbReference type="EMBL" id="JASPKZ010003841">
    <property type="protein sequence ID" value="KAJ9592325.1"/>
    <property type="molecule type" value="Genomic_DNA"/>
</dbReference>
<proteinExistence type="predicted"/>
<keyword evidence="2" id="KW-1185">Reference proteome</keyword>
<dbReference type="AlphaFoldDB" id="A0AAD8A466"/>
<protein>
    <recommendedName>
        <fullName evidence="3">Maturase K</fullName>
    </recommendedName>
</protein>
<feature type="non-terminal residue" evidence="1">
    <location>
        <position position="1"/>
    </location>
</feature>
<reference evidence="1" key="2">
    <citation type="submission" date="2023-05" db="EMBL/GenBank/DDBJ databases">
        <authorList>
            <person name="Fouks B."/>
        </authorList>
    </citation>
    <scope>NUCLEOTIDE SEQUENCE</scope>
    <source>
        <strain evidence="1">Stay&amp;Tobe</strain>
        <tissue evidence="1">Testes</tissue>
    </source>
</reference>
<feature type="non-terminal residue" evidence="1">
    <location>
        <position position="104"/>
    </location>
</feature>
<comment type="caution">
    <text evidence="1">The sequence shown here is derived from an EMBL/GenBank/DDBJ whole genome shotgun (WGS) entry which is preliminary data.</text>
</comment>
<gene>
    <name evidence="1" type="ORF">L9F63_001145</name>
</gene>
<evidence type="ECO:0000313" key="1">
    <source>
        <dbReference type="EMBL" id="KAJ9592325.1"/>
    </source>
</evidence>
<organism evidence="1 2">
    <name type="scientific">Diploptera punctata</name>
    <name type="common">Pacific beetle cockroach</name>
    <dbReference type="NCBI Taxonomy" id="6984"/>
    <lineage>
        <taxon>Eukaryota</taxon>
        <taxon>Metazoa</taxon>
        <taxon>Ecdysozoa</taxon>
        <taxon>Arthropoda</taxon>
        <taxon>Hexapoda</taxon>
        <taxon>Insecta</taxon>
        <taxon>Pterygota</taxon>
        <taxon>Neoptera</taxon>
        <taxon>Polyneoptera</taxon>
        <taxon>Dictyoptera</taxon>
        <taxon>Blattodea</taxon>
        <taxon>Blaberoidea</taxon>
        <taxon>Blaberidae</taxon>
        <taxon>Diplopterinae</taxon>
        <taxon>Diploptera</taxon>
    </lineage>
</organism>
<name>A0AAD8A466_DIPPU</name>
<accession>A0AAD8A466</accession>